<reference evidence="1 2" key="3">
    <citation type="submission" date="2008-05" db="EMBL/GenBank/DDBJ databases">
        <authorList>
            <person name="Fulton L."/>
            <person name="Clifton S."/>
            <person name="Fulton B."/>
            <person name="Xu J."/>
            <person name="Minx P."/>
            <person name="Pepin K.H."/>
            <person name="Johnson M."/>
            <person name="Thiruvilangam P."/>
            <person name="Bhonagiri V."/>
            <person name="Nash W.E."/>
            <person name="Mardis E.R."/>
            <person name="Wilson R.K."/>
        </authorList>
    </citation>
    <scope>NUCLEOTIDE SEQUENCE [LARGE SCALE GENOMIC DNA]</scope>
    <source>
        <strain evidence="1 2">ATCC 25827</strain>
    </source>
</reference>
<name>A0AA87CS35_PROST</name>
<evidence type="ECO:0000313" key="2">
    <source>
        <dbReference type="Proteomes" id="UP000004506"/>
    </source>
</evidence>
<organism evidence="1 2">
    <name type="scientific">Providencia stuartii ATCC 25827</name>
    <dbReference type="NCBI Taxonomy" id="471874"/>
    <lineage>
        <taxon>Bacteria</taxon>
        <taxon>Pseudomonadati</taxon>
        <taxon>Pseudomonadota</taxon>
        <taxon>Gammaproteobacteria</taxon>
        <taxon>Enterobacterales</taxon>
        <taxon>Morganellaceae</taxon>
        <taxon>Providencia</taxon>
    </lineage>
</organism>
<accession>A0AA87CS35</accession>
<dbReference type="Proteomes" id="UP000004506">
    <property type="component" value="Unassembled WGS sequence"/>
</dbReference>
<comment type="caution">
    <text evidence="1">The sequence shown here is derived from an EMBL/GenBank/DDBJ whole genome shotgun (WGS) entry which is preliminary data.</text>
</comment>
<evidence type="ECO:0000313" key="1">
    <source>
        <dbReference type="EMBL" id="EDU58230.1"/>
    </source>
</evidence>
<gene>
    <name evidence="1" type="ORF">PROSTU_03965</name>
</gene>
<sequence>MSERERTMRKHNMFIKTAGYNAVLFVLGSVLSQWAMANSPVANTPVNQSDYEPQHQGQIQVSATLFNAPCNLSLDNTLRLIGCGAGNKYQEMAVFNAAANTPASVRLYDVQRGVFSVRYPLSLLNGDNPIDLPTWMKDGHTVRLEVSYE</sequence>
<proteinExistence type="predicted"/>
<dbReference type="AlphaFoldDB" id="A0AA87CS35"/>
<protein>
    <recommendedName>
        <fullName evidence="3">Fimbrial protein</fullName>
    </recommendedName>
</protein>
<dbReference type="EMBL" id="ABJD02000102">
    <property type="protein sequence ID" value="EDU58230.1"/>
    <property type="molecule type" value="Genomic_DNA"/>
</dbReference>
<evidence type="ECO:0008006" key="3">
    <source>
        <dbReference type="Google" id="ProtNLM"/>
    </source>
</evidence>
<reference evidence="2" key="1">
    <citation type="submission" date="2008-04" db="EMBL/GenBank/DDBJ databases">
        <title>Draft genome sequence of Providencia stuartii (ATCC 25827).</title>
        <authorList>
            <person name="Sudarsanam P."/>
            <person name="Ley R."/>
            <person name="Guruge J."/>
            <person name="Turnbaugh P.J."/>
            <person name="Mahowald M."/>
            <person name="Liep D."/>
            <person name="Gordon J."/>
        </authorList>
    </citation>
    <scope>NUCLEOTIDE SEQUENCE [LARGE SCALE GENOMIC DNA]</scope>
    <source>
        <strain evidence="2">ATCC 25827</strain>
    </source>
</reference>
<reference evidence="2" key="2">
    <citation type="submission" date="2008-04" db="EMBL/GenBank/DDBJ databases">
        <title>Draft genome sequence of Providencia stuartii(ATCC 25827).</title>
        <authorList>
            <person name="Sudarsanam P."/>
            <person name="Ley R."/>
            <person name="Guruge J."/>
            <person name="Turnbaugh P.J."/>
            <person name="Mahowald M."/>
            <person name="Liep D."/>
            <person name="Gordon J."/>
        </authorList>
    </citation>
    <scope>NUCLEOTIDE SEQUENCE [LARGE SCALE GENOMIC DNA]</scope>
    <source>
        <strain evidence="2">ATCC 25827</strain>
    </source>
</reference>